<dbReference type="GO" id="GO:0003729">
    <property type="term" value="F:mRNA binding"/>
    <property type="evidence" value="ECO:0007669"/>
    <property type="project" value="TreeGrafter"/>
</dbReference>
<name>A0A7S3EMA5_9RHOD</name>
<organism evidence="7">
    <name type="scientific">Rhodosorus marinus</name>
    <dbReference type="NCBI Taxonomy" id="101924"/>
    <lineage>
        <taxon>Eukaryota</taxon>
        <taxon>Rhodophyta</taxon>
        <taxon>Stylonematophyceae</taxon>
        <taxon>Stylonematales</taxon>
        <taxon>Stylonemataceae</taxon>
        <taxon>Rhodosorus</taxon>
    </lineage>
</organism>
<dbReference type="SUPFAM" id="SSF48452">
    <property type="entry name" value="TPR-like"/>
    <property type="match status" value="1"/>
</dbReference>
<protein>
    <recommendedName>
        <fullName evidence="5">Suppressor of forked domain-containing protein</fullName>
    </recommendedName>
</protein>
<evidence type="ECO:0000313" key="7">
    <source>
        <dbReference type="EMBL" id="CAE0063837.1"/>
    </source>
</evidence>
<dbReference type="GO" id="GO:0005634">
    <property type="term" value="C:nucleus"/>
    <property type="evidence" value="ECO:0007669"/>
    <property type="project" value="UniProtKB-SubCell"/>
</dbReference>
<dbReference type="SMART" id="SM00386">
    <property type="entry name" value="HAT"/>
    <property type="match status" value="9"/>
</dbReference>
<dbReference type="EMBL" id="HBHW01041443">
    <property type="protein sequence ID" value="CAE0063832.1"/>
    <property type="molecule type" value="Transcribed_RNA"/>
</dbReference>
<evidence type="ECO:0000256" key="1">
    <source>
        <dbReference type="ARBA" id="ARBA00004123"/>
    </source>
</evidence>
<feature type="compositionally biased region" description="Basic residues" evidence="4">
    <location>
        <begin position="696"/>
        <end position="706"/>
    </location>
</feature>
<comment type="subcellular location">
    <subcellularLocation>
        <location evidence="1">Nucleus</location>
    </subcellularLocation>
</comment>
<dbReference type="Pfam" id="PF05843">
    <property type="entry name" value="Suf"/>
    <property type="match status" value="1"/>
</dbReference>
<evidence type="ECO:0000259" key="5">
    <source>
        <dbReference type="Pfam" id="PF05843"/>
    </source>
</evidence>
<reference evidence="7" key="1">
    <citation type="submission" date="2021-01" db="EMBL/GenBank/DDBJ databases">
        <authorList>
            <person name="Corre E."/>
            <person name="Pelletier E."/>
            <person name="Niang G."/>
            <person name="Scheremetjew M."/>
            <person name="Finn R."/>
            <person name="Kale V."/>
            <person name="Holt S."/>
            <person name="Cochrane G."/>
            <person name="Meng A."/>
            <person name="Brown T."/>
            <person name="Cohen L."/>
        </authorList>
    </citation>
    <scope>NUCLEOTIDE SEQUENCE</scope>
    <source>
        <strain evidence="7">CCMP 769</strain>
    </source>
</reference>
<dbReference type="InterPro" id="IPR003107">
    <property type="entry name" value="HAT"/>
</dbReference>
<feature type="region of interest" description="Disordered" evidence="4">
    <location>
        <begin position="1"/>
        <end position="32"/>
    </location>
</feature>
<evidence type="ECO:0000313" key="6">
    <source>
        <dbReference type="EMBL" id="CAE0063832.1"/>
    </source>
</evidence>
<keyword evidence="3" id="KW-0539">Nucleus</keyword>
<feature type="region of interest" description="Disordered" evidence="4">
    <location>
        <begin position="642"/>
        <end position="706"/>
    </location>
</feature>
<dbReference type="PANTHER" id="PTHR19980">
    <property type="entry name" value="RNA CLEAVAGE STIMULATION FACTOR"/>
    <property type="match status" value="1"/>
</dbReference>
<sequence>MELGMSRGGSLASLPEPHLASKRSRRGAGDGSTRVIDDPWDWNAWQALLGEVTSRPFAQGVADYERFLDIYPTYAKGWKLYAEHAARTSSESGREAVQDYTKAQAHQLDDSVKPVTIYERALVYCKTNVELWKSFLSYLKKYGSREAIMKAFDQAVSNCGLEPSSHGIWNDYISFISKGHGGRGPEDQVTRDLLRKVYQRAVKSPIQNLETFWREYEEFENKGSNPDFAKGILAELAPLNKSARAEFRSRKYRRDGLVLNSVAFPPRGKPKEEEQSKLWKKYILGEASNPHELEASELSKRVIYAHELSLVCLYRYPDAWIEASMYFKEIEKLEEAEDVLHRGINAVPTSPLLHFALVNLLELQSRKEEARTCFENLIQKSPSPLVYIEYMRFCRRAEGVAAARKVFARARKDQHSCTYQVFVAAARLEYHVNKLPKIARNIYELGMKLFPTSVGFASSYIDFLWNLGEESAIKFLIERVLAELPKSVDSRRIWDKRMEFEFTFGDAKSIEAVEKRRAAALADGKSSGDEVLGLIARTTVMDLIPVTHQEMNAIKSRSTVPQSSGRADTNERGNTGGSGKDTKSRDRDGGHSRGGSKGNDDNLAFRRSLENLVRMFPKPSHQPTPPVQFVLDRIRETPASFAETQIAKQSGEGTGTSGTGNRKRKIDATGKGDSESGSKVVPEPVHKAPPQDIFRSRHAQKLSKLK</sequence>
<dbReference type="GO" id="GO:0031124">
    <property type="term" value="P:mRNA 3'-end processing"/>
    <property type="evidence" value="ECO:0007669"/>
    <property type="project" value="InterPro"/>
</dbReference>
<proteinExistence type="predicted"/>
<dbReference type="InterPro" id="IPR008847">
    <property type="entry name" value="Suf"/>
</dbReference>
<keyword evidence="2" id="KW-0677">Repeat</keyword>
<evidence type="ECO:0000256" key="3">
    <source>
        <dbReference type="ARBA" id="ARBA00023242"/>
    </source>
</evidence>
<feature type="region of interest" description="Disordered" evidence="4">
    <location>
        <begin position="552"/>
        <end position="603"/>
    </location>
</feature>
<dbReference type="Gene3D" id="1.25.40.1040">
    <property type="match status" value="1"/>
</dbReference>
<dbReference type="AlphaFoldDB" id="A0A7S3EMA5"/>
<dbReference type="EMBL" id="HBHW01041448">
    <property type="protein sequence ID" value="CAE0063837.1"/>
    <property type="molecule type" value="Transcribed_RNA"/>
</dbReference>
<dbReference type="InterPro" id="IPR011990">
    <property type="entry name" value="TPR-like_helical_dom_sf"/>
</dbReference>
<evidence type="ECO:0000256" key="2">
    <source>
        <dbReference type="ARBA" id="ARBA00022737"/>
    </source>
</evidence>
<feature type="compositionally biased region" description="Basic and acidic residues" evidence="4">
    <location>
        <begin position="580"/>
        <end position="591"/>
    </location>
</feature>
<accession>A0A7S3EMA5</accession>
<feature type="compositionally biased region" description="Polar residues" evidence="4">
    <location>
        <begin position="555"/>
        <end position="567"/>
    </location>
</feature>
<evidence type="ECO:0000256" key="4">
    <source>
        <dbReference type="SAM" id="MobiDB-lite"/>
    </source>
</evidence>
<dbReference type="PANTHER" id="PTHR19980:SF0">
    <property type="entry name" value="CLEAVAGE STIMULATION FACTOR SUBUNIT 3"/>
    <property type="match status" value="1"/>
</dbReference>
<gene>
    <name evidence="6" type="ORF">RMAR00112_LOCUS31904</name>
    <name evidence="7" type="ORF">RMAR00112_LOCUS31909</name>
</gene>
<feature type="compositionally biased region" description="Basic and acidic residues" evidence="4">
    <location>
        <begin position="666"/>
        <end position="676"/>
    </location>
</feature>
<feature type="domain" description="Suppressor of forked" evidence="5">
    <location>
        <begin position="33"/>
        <end position="550"/>
    </location>
</feature>
<dbReference type="InterPro" id="IPR045243">
    <property type="entry name" value="Rna14-like"/>
</dbReference>